<proteinExistence type="inferred from homology"/>
<dbReference type="Gene3D" id="3.40.50.2020">
    <property type="match status" value="1"/>
</dbReference>
<organism evidence="3 4">
    <name type="scientific">Nocardia terrae</name>
    <dbReference type="NCBI Taxonomy" id="2675851"/>
    <lineage>
        <taxon>Bacteria</taxon>
        <taxon>Bacillati</taxon>
        <taxon>Actinomycetota</taxon>
        <taxon>Actinomycetes</taxon>
        <taxon>Mycobacteriales</taxon>
        <taxon>Nocardiaceae</taxon>
        <taxon>Nocardia</taxon>
    </lineage>
</organism>
<dbReference type="SUPFAM" id="SSF53271">
    <property type="entry name" value="PRTase-like"/>
    <property type="match status" value="1"/>
</dbReference>
<sequence>MGELLDLVLPRTCGGCGRAGTGWCADCAGALSGPPIRIRPRADPGVPCWALAAYRGAPRAAVLAVKEHCRWDLTKPLGVALARGLDHLRDTARPLILIPAPTRRSAARLRGGDPVARSAIVAASWLPGCRPVRMLRMRPGVRDSVGLGRSDRQHNLHGRIMVATTRPPGVLFPANAEVVLVDDVLTTGVTMRESVRALADAEVTVRAVLVTCVA</sequence>
<evidence type="ECO:0000313" key="4">
    <source>
        <dbReference type="Proteomes" id="UP000466794"/>
    </source>
</evidence>
<dbReference type="InterPro" id="IPR000836">
    <property type="entry name" value="PRTase_dom"/>
</dbReference>
<dbReference type="EMBL" id="WRPP01000006">
    <property type="protein sequence ID" value="MVU81043.1"/>
    <property type="molecule type" value="Genomic_DNA"/>
</dbReference>
<dbReference type="InterPro" id="IPR029057">
    <property type="entry name" value="PRTase-like"/>
</dbReference>
<keyword evidence="4" id="KW-1185">Reference proteome</keyword>
<comment type="similarity">
    <text evidence="1">Belongs to the ComF/GntX family.</text>
</comment>
<accession>A0A7K1V326</accession>
<dbReference type="PANTHER" id="PTHR47505:SF1">
    <property type="entry name" value="DNA UTILIZATION PROTEIN YHGH"/>
    <property type="match status" value="1"/>
</dbReference>
<evidence type="ECO:0000313" key="3">
    <source>
        <dbReference type="EMBL" id="MVU81043.1"/>
    </source>
</evidence>
<dbReference type="Proteomes" id="UP000466794">
    <property type="component" value="Unassembled WGS sequence"/>
</dbReference>
<dbReference type="PANTHER" id="PTHR47505">
    <property type="entry name" value="DNA UTILIZATION PROTEIN YHGH"/>
    <property type="match status" value="1"/>
</dbReference>
<name>A0A7K1V326_9NOCA</name>
<reference evidence="3 4" key="1">
    <citation type="submission" date="2019-12" db="EMBL/GenBank/DDBJ databases">
        <title>Nocardia sp. nov. ET3-3 isolated from soil.</title>
        <authorList>
            <person name="Kanchanasin P."/>
            <person name="Tanasupawat S."/>
            <person name="Yuki M."/>
            <person name="Kudo T."/>
        </authorList>
    </citation>
    <scope>NUCLEOTIDE SEQUENCE [LARGE SCALE GENOMIC DNA]</scope>
    <source>
        <strain evidence="3 4">ET3-3</strain>
    </source>
</reference>
<dbReference type="CDD" id="cd06223">
    <property type="entry name" value="PRTases_typeI"/>
    <property type="match status" value="1"/>
</dbReference>
<dbReference type="InterPro" id="IPR051910">
    <property type="entry name" value="ComF/GntX_DNA_util-trans"/>
</dbReference>
<feature type="domain" description="Phosphoribosyltransferase" evidence="2">
    <location>
        <begin position="173"/>
        <end position="208"/>
    </location>
</feature>
<dbReference type="RefSeq" id="WP_157390707.1">
    <property type="nucleotide sequence ID" value="NZ_WRPP01000006.1"/>
</dbReference>
<dbReference type="Pfam" id="PF00156">
    <property type="entry name" value="Pribosyltran"/>
    <property type="match status" value="1"/>
</dbReference>
<comment type="caution">
    <text evidence="3">The sequence shown here is derived from an EMBL/GenBank/DDBJ whole genome shotgun (WGS) entry which is preliminary data.</text>
</comment>
<dbReference type="AlphaFoldDB" id="A0A7K1V326"/>
<protein>
    <submittedName>
        <fullName evidence="3">ComF family protein</fullName>
    </submittedName>
</protein>
<gene>
    <name evidence="3" type="ORF">GPX89_27825</name>
</gene>
<evidence type="ECO:0000256" key="1">
    <source>
        <dbReference type="ARBA" id="ARBA00008007"/>
    </source>
</evidence>
<evidence type="ECO:0000259" key="2">
    <source>
        <dbReference type="Pfam" id="PF00156"/>
    </source>
</evidence>